<dbReference type="OrthoDB" id="5963at2759"/>
<comment type="similarity">
    <text evidence="1">Belongs to the peptidase C1 family.</text>
</comment>
<evidence type="ECO:0000256" key="1">
    <source>
        <dbReference type="ARBA" id="ARBA00008455"/>
    </source>
</evidence>
<keyword evidence="5" id="KW-1015">Disulfide bond</keyword>
<keyword evidence="2" id="KW-0645">Protease</keyword>
<proteinExistence type="inferred from homology"/>
<dbReference type="AlphaFoldDB" id="A0A9P0IUF9"/>
<dbReference type="InterPro" id="IPR000169">
    <property type="entry name" value="Pept_cys_AS"/>
</dbReference>
<name>A0A9P0IUF9_9DIPT</name>
<dbReference type="CDD" id="cd02248">
    <property type="entry name" value="Peptidase_C1A"/>
    <property type="match status" value="1"/>
</dbReference>
<evidence type="ECO:0000256" key="5">
    <source>
        <dbReference type="ARBA" id="ARBA00023157"/>
    </source>
</evidence>
<dbReference type="Proteomes" id="UP001153620">
    <property type="component" value="Chromosome 2"/>
</dbReference>
<dbReference type="InterPro" id="IPR025661">
    <property type="entry name" value="Pept_asp_AS"/>
</dbReference>
<organism evidence="7 8">
    <name type="scientific">Chironomus riparius</name>
    <dbReference type="NCBI Taxonomy" id="315576"/>
    <lineage>
        <taxon>Eukaryota</taxon>
        <taxon>Metazoa</taxon>
        <taxon>Ecdysozoa</taxon>
        <taxon>Arthropoda</taxon>
        <taxon>Hexapoda</taxon>
        <taxon>Insecta</taxon>
        <taxon>Pterygota</taxon>
        <taxon>Neoptera</taxon>
        <taxon>Endopterygota</taxon>
        <taxon>Diptera</taxon>
        <taxon>Nematocera</taxon>
        <taxon>Chironomoidea</taxon>
        <taxon>Chironomidae</taxon>
        <taxon>Chironominae</taxon>
        <taxon>Chironomus</taxon>
    </lineage>
</organism>
<feature type="domain" description="Peptidase C1A papain C-terminal" evidence="6">
    <location>
        <begin position="18"/>
        <end position="232"/>
    </location>
</feature>
<dbReference type="Pfam" id="PF00112">
    <property type="entry name" value="Peptidase_C1"/>
    <property type="match status" value="1"/>
</dbReference>
<dbReference type="InterPro" id="IPR038765">
    <property type="entry name" value="Papain-like_cys_pep_sf"/>
</dbReference>
<reference evidence="7" key="2">
    <citation type="submission" date="2022-10" db="EMBL/GenBank/DDBJ databases">
        <authorList>
            <consortium name="ENA_rothamsted_submissions"/>
            <consortium name="culmorum"/>
            <person name="King R."/>
        </authorList>
    </citation>
    <scope>NUCLEOTIDE SEQUENCE</scope>
</reference>
<evidence type="ECO:0000313" key="8">
    <source>
        <dbReference type="Proteomes" id="UP001153620"/>
    </source>
</evidence>
<dbReference type="PROSITE" id="PS00639">
    <property type="entry name" value="THIOL_PROTEASE_HIS"/>
    <property type="match status" value="1"/>
</dbReference>
<dbReference type="PANTHER" id="PTHR12411">
    <property type="entry name" value="CYSTEINE PROTEASE FAMILY C1-RELATED"/>
    <property type="match status" value="1"/>
</dbReference>
<dbReference type="InterPro" id="IPR000668">
    <property type="entry name" value="Peptidase_C1A_C"/>
</dbReference>
<dbReference type="PRINTS" id="PR00705">
    <property type="entry name" value="PAPAIN"/>
</dbReference>
<keyword evidence="4" id="KW-0788">Thiol protease</keyword>
<dbReference type="EMBL" id="OU895878">
    <property type="protein sequence ID" value="CAH1718848.1"/>
    <property type="molecule type" value="Genomic_DNA"/>
</dbReference>
<keyword evidence="8" id="KW-1185">Reference proteome</keyword>
<dbReference type="InterPro" id="IPR039417">
    <property type="entry name" value="Peptidase_C1A_papain-like"/>
</dbReference>
<dbReference type="InterPro" id="IPR013128">
    <property type="entry name" value="Peptidase_C1A"/>
</dbReference>
<keyword evidence="3" id="KW-0378">Hydrolase</keyword>
<dbReference type="Gene3D" id="3.90.70.10">
    <property type="entry name" value="Cysteine proteinases"/>
    <property type="match status" value="1"/>
</dbReference>
<protein>
    <recommendedName>
        <fullName evidence="6">Peptidase C1A papain C-terminal domain-containing protein</fullName>
    </recommendedName>
</protein>
<dbReference type="SMART" id="SM00645">
    <property type="entry name" value="Pept_C1"/>
    <property type="match status" value="1"/>
</dbReference>
<evidence type="ECO:0000256" key="4">
    <source>
        <dbReference type="ARBA" id="ARBA00022807"/>
    </source>
</evidence>
<accession>A0A9P0IUF9</accession>
<sequence length="232" mass="25891">MGLKKELFNQKVVPLPNFPRNSRKSQVNYTDLFPPVKDQGYCGACWAFTSVSLLEYISRKNNGSDFYSEQCLIDCDMGDGGCEGGWPGNGLAYVRDYGISDGSTYVYKAYNDTCMKDEFPSIFTIDDVCTYDIDGDEEKLRQLVNIKPVIACIGTTDGFTSYSRGIFYDKLCPSNAVDHAVTIVGYGSDGKGKDYWIIRNSWGENWGMKGYGLMARNRKNHCGIASYPIVVC</sequence>
<reference evidence="7" key="1">
    <citation type="submission" date="2022-01" db="EMBL/GenBank/DDBJ databases">
        <authorList>
            <person name="King R."/>
        </authorList>
    </citation>
    <scope>NUCLEOTIDE SEQUENCE</scope>
</reference>
<dbReference type="GO" id="GO:0008234">
    <property type="term" value="F:cysteine-type peptidase activity"/>
    <property type="evidence" value="ECO:0007669"/>
    <property type="project" value="UniProtKB-KW"/>
</dbReference>
<gene>
    <name evidence="7" type="ORF">CHIRRI_LOCUS6207</name>
</gene>
<dbReference type="SUPFAM" id="SSF54001">
    <property type="entry name" value="Cysteine proteinases"/>
    <property type="match status" value="1"/>
</dbReference>
<dbReference type="PROSITE" id="PS00139">
    <property type="entry name" value="THIOL_PROTEASE_CYS"/>
    <property type="match status" value="1"/>
</dbReference>
<evidence type="ECO:0000259" key="6">
    <source>
        <dbReference type="SMART" id="SM00645"/>
    </source>
</evidence>
<dbReference type="GO" id="GO:0006508">
    <property type="term" value="P:proteolysis"/>
    <property type="evidence" value="ECO:0007669"/>
    <property type="project" value="UniProtKB-KW"/>
</dbReference>
<evidence type="ECO:0000256" key="2">
    <source>
        <dbReference type="ARBA" id="ARBA00022670"/>
    </source>
</evidence>
<dbReference type="PROSITE" id="PS00640">
    <property type="entry name" value="THIOL_PROTEASE_ASN"/>
    <property type="match status" value="1"/>
</dbReference>
<dbReference type="InterPro" id="IPR025660">
    <property type="entry name" value="Pept_his_AS"/>
</dbReference>
<evidence type="ECO:0000256" key="3">
    <source>
        <dbReference type="ARBA" id="ARBA00022801"/>
    </source>
</evidence>
<evidence type="ECO:0000313" key="7">
    <source>
        <dbReference type="EMBL" id="CAH1718848.1"/>
    </source>
</evidence>